<dbReference type="Proteomes" id="UP001213771">
    <property type="component" value="Unassembled WGS sequence"/>
</dbReference>
<evidence type="ECO:0000259" key="4">
    <source>
        <dbReference type="Pfam" id="PF00892"/>
    </source>
</evidence>
<keyword evidence="3" id="KW-0812">Transmembrane</keyword>
<gene>
    <name evidence="5" type="ORF">PVE99_16190</name>
</gene>
<feature type="transmembrane region" description="Helical" evidence="3">
    <location>
        <begin position="38"/>
        <end position="61"/>
    </location>
</feature>
<dbReference type="RefSeq" id="WP_274589063.1">
    <property type="nucleotide sequence ID" value="NZ_JARAOX010000191.1"/>
</dbReference>
<keyword evidence="3" id="KW-1133">Transmembrane helix</keyword>
<dbReference type="Pfam" id="PF00892">
    <property type="entry name" value="EamA"/>
    <property type="match status" value="1"/>
</dbReference>
<protein>
    <submittedName>
        <fullName evidence="5">EamA family transporter</fullName>
    </submittedName>
</protein>
<sequence length="127" mass="14191">LFTITYIMTLFGFITFNGLALTNHLMNNTIHQFMEPFVHLDFVIAIVYLGLLSSLVTSYLSNYALSKIEASKMSVFSNFATLITILAGVFFLKEQFHLYHLVGAIIIITGVIGTNYFGTKGKHSEKA</sequence>
<feature type="transmembrane region" description="Helical" evidence="3">
    <location>
        <begin position="7"/>
        <end position="26"/>
    </location>
</feature>
<dbReference type="EMBL" id="JARAOX010000191">
    <property type="protein sequence ID" value="MDD9783911.1"/>
    <property type="molecule type" value="Genomic_DNA"/>
</dbReference>
<comment type="caution">
    <text evidence="5">The sequence shown here is derived from an EMBL/GenBank/DDBJ whole genome shotgun (WGS) entry which is preliminary data.</text>
</comment>
<dbReference type="Gene3D" id="1.10.3730.20">
    <property type="match status" value="1"/>
</dbReference>
<evidence type="ECO:0000256" key="1">
    <source>
        <dbReference type="ARBA" id="ARBA00004127"/>
    </source>
</evidence>
<feature type="non-terminal residue" evidence="5">
    <location>
        <position position="1"/>
    </location>
</feature>
<evidence type="ECO:0000313" key="5">
    <source>
        <dbReference type="EMBL" id="MDD9783911.1"/>
    </source>
</evidence>
<proteinExistence type="inferred from homology"/>
<feature type="transmembrane region" description="Helical" evidence="3">
    <location>
        <begin position="98"/>
        <end position="118"/>
    </location>
</feature>
<organism evidence="5 6">
    <name type="scientific">Priestia megaterium</name>
    <name type="common">Bacillus megaterium</name>
    <dbReference type="NCBI Taxonomy" id="1404"/>
    <lineage>
        <taxon>Bacteria</taxon>
        <taxon>Bacillati</taxon>
        <taxon>Bacillota</taxon>
        <taxon>Bacilli</taxon>
        <taxon>Bacillales</taxon>
        <taxon>Bacillaceae</taxon>
        <taxon>Priestia</taxon>
    </lineage>
</organism>
<name>A0ABD4WUP7_PRIMG</name>
<comment type="subcellular location">
    <subcellularLocation>
        <location evidence="1">Endomembrane system</location>
        <topology evidence="1">Multi-pass membrane protein</topology>
    </subcellularLocation>
</comment>
<feature type="transmembrane region" description="Helical" evidence="3">
    <location>
        <begin position="73"/>
        <end position="92"/>
    </location>
</feature>
<keyword evidence="3" id="KW-0472">Membrane</keyword>
<dbReference type="AlphaFoldDB" id="A0ABD4WUP7"/>
<reference evidence="5 6" key="1">
    <citation type="submission" date="2023-02" db="EMBL/GenBank/DDBJ databases">
        <authorList>
            <person name="Olszewska D."/>
        </authorList>
    </citation>
    <scope>NUCLEOTIDE SEQUENCE [LARGE SCALE GENOMIC DNA]</scope>
    <source>
        <strain evidence="5 6">FDU301</strain>
    </source>
</reference>
<dbReference type="InterPro" id="IPR037185">
    <property type="entry name" value="EmrE-like"/>
</dbReference>
<accession>A0ABD4WUP7</accession>
<dbReference type="SUPFAM" id="SSF103481">
    <property type="entry name" value="Multidrug resistance efflux transporter EmrE"/>
    <property type="match status" value="1"/>
</dbReference>
<dbReference type="InterPro" id="IPR000620">
    <property type="entry name" value="EamA_dom"/>
</dbReference>
<evidence type="ECO:0000256" key="2">
    <source>
        <dbReference type="ARBA" id="ARBA00007362"/>
    </source>
</evidence>
<feature type="domain" description="EamA" evidence="4">
    <location>
        <begin position="2"/>
        <end position="115"/>
    </location>
</feature>
<evidence type="ECO:0000313" key="6">
    <source>
        <dbReference type="Proteomes" id="UP001213771"/>
    </source>
</evidence>
<evidence type="ECO:0000256" key="3">
    <source>
        <dbReference type="SAM" id="Phobius"/>
    </source>
</evidence>
<comment type="similarity">
    <text evidence="2">Belongs to the EamA transporter family.</text>
</comment>